<name>A0AAV2B1W7_9ARAC</name>
<evidence type="ECO:0000313" key="2">
    <source>
        <dbReference type="EMBL" id="CAL1289895.1"/>
    </source>
</evidence>
<feature type="region of interest" description="Disordered" evidence="1">
    <location>
        <begin position="100"/>
        <end position="119"/>
    </location>
</feature>
<dbReference type="AlphaFoldDB" id="A0AAV2B1W7"/>
<evidence type="ECO:0000313" key="3">
    <source>
        <dbReference type="Proteomes" id="UP001497382"/>
    </source>
</evidence>
<gene>
    <name evidence="2" type="ORF">LARSCL_LOCUS16184</name>
</gene>
<proteinExistence type="predicted"/>
<protein>
    <submittedName>
        <fullName evidence="2">Uncharacterized protein</fullName>
    </submittedName>
</protein>
<evidence type="ECO:0000256" key="1">
    <source>
        <dbReference type="SAM" id="MobiDB-lite"/>
    </source>
</evidence>
<organism evidence="2 3">
    <name type="scientific">Larinioides sclopetarius</name>
    <dbReference type="NCBI Taxonomy" id="280406"/>
    <lineage>
        <taxon>Eukaryota</taxon>
        <taxon>Metazoa</taxon>
        <taxon>Ecdysozoa</taxon>
        <taxon>Arthropoda</taxon>
        <taxon>Chelicerata</taxon>
        <taxon>Arachnida</taxon>
        <taxon>Araneae</taxon>
        <taxon>Araneomorphae</taxon>
        <taxon>Entelegynae</taxon>
        <taxon>Araneoidea</taxon>
        <taxon>Araneidae</taxon>
        <taxon>Larinioides</taxon>
    </lineage>
</organism>
<reference evidence="2 3" key="1">
    <citation type="submission" date="2024-04" db="EMBL/GenBank/DDBJ databases">
        <authorList>
            <person name="Rising A."/>
            <person name="Reimegard J."/>
            <person name="Sonavane S."/>
            <person name="Akerstrom W."/>
            <person name="Nylinder S."/>
            <person name="Hedman E."/>
            <person name="Kallberg Y."/>
        </authorList>
    </citation>
    <scope>NUCLEOTIDE SEQUENCE [LARGE SCALE GENOMIC DNA]</scope>
</reference>
<dbReference type="Proteomes" id="UP001497382">
    <property type="component" value="Unassembled WGS sequence"/>
</dbReference>
<sequence length="137" mass="14753">MNRAKARESNSAKSFFLAIGFRRQVSTPESGSVLEMGGEWLSQSTLEILSSKFLDLPISKLYFSMSHQQAMDASNCNCAAQPNKGKMELAGKADVRIASTAHTGPEGLGGGGRTGADDERKIYSVPGLHPTLTDWDM</sequence>
<keyword evidence="3" id="KW-1185">Reference proteome</keyword>
<dbReference type="EMBL" id="CAXIEN010000256">
    <property type="protein sequence ID" value="CAL1289895.1"/>
    <property type="molecule type" value="Genomic_DNA"/>
</dbReference>
<accession>A0AAV2B1W7</accession>
<comment type="caution">
    <text evidence="2">The sequence shown here is derived from an EMBL/GenBank/DDBJ whole genome shotgun (WGS) entry which is preliminary data.</text>
</comment>